<dbReference type="GO" id="GO:0004174">
    <property type="term" value="F:electron-transferring-flavoprotein dehydrogenase activity"/>
    <property type="evidence" value="ECO:0007669"/>
    <property type="project" value="UniProtKB-UniRule"/>
</dbReference>
<comment type="cofactor">
    <cofactor evidence="1 14">
        <name>FAD</name>
        <dbReference type="ChEBI" id="CHEBI:57692"/>
    </cofactor>
</comment>
<dbReference type="SUPFAM" id="SSF54373">
    <property type="entry name" value="FAD-linked reductases, C-terminal domain"/>
    <property type="match status" value="1"/>
</dbReference>
<sequence>MEHETMEYDVVIVGAGPAGLSAGIKLKQLASKENKELRVCILEKGAQVGAHTLSGAVLEPRSLKELLPDTWQDAPLDTPVNQDLFYFLSSKRAYRLPTPKQMKNHGNYIISLGELCQFLATQAENLGCEIYPGFAATEVLYNEKGQVIGVATGDVGVDKSGNKTANYQAGMHLHAKQTLFAEGCRGQLSQILMHRFHLRNDAQPQTYGLGIKEIWQISADKHQRGKVIHTVGWPLDNATYGGSFIYHLSKNRVAIGFVVGLDYKNPWLNPFAELQRFKTHPFVSELLKDGERISYGARALNEGGWQAMPKLSFPGGALIGDAASFLNVPKIKGIHTSMQSGMLAAEACFELLKNEQTSQAELSAYPEKVKQSWLAEELYKVRNIRPGFRYGLWIGLFNAAFETYVSHGKSPWTLKNHADYSTLLPAAKAKKIEYPKPDGVLTFDRLSSVYLSNTYHEENQPCHLKLRDPKLAIEVNYRQYNSPETRYCPAAVYEIVEEEAGPRLQINAQNCIHCKTCDIKDPRQNILWCAPEGGGGPNYVSM</sequence>
<comment type="function">
    <text evidence="2 14">Accepts electrons from ETF and reduces ubiquinone.</text>
</comment>
<reference evidence="17 18" key="1">
    <citation type="submission" date="2018-06" db="EMBL/GenBank/DDBJ databases">
        <authorList>
            <consortium name="Pathogen Informatics"/>
            <person name="Doyle S."/>
        </authorList>
    </citation>
    <scope>NUCLEOTIDE SEQUENCE [LARGE SCALE GENOMIC DNA]</scope>
    <source>
        <strain evidence="17 18">NCTC13292</strain>
    </source>
</reference>
<dbReference type="Gene3D" id="3.30.70.20">
    <property type="match status" value="1"/>
</dbReference>
<evidence type="ECO:0000256" key="3">
    <source>
        <dbReference type="ARBA" id="ARBA00022448"/>
    </source>
</evidence>
<keyword evidence="3 14" id="KW-0813">Transport</keyword>
<evidence type="ECO:0000256" key="5">
    <source>
        <dbReference type="ARBA" id="ARBA00022630"/>
    </source>
</evidence>
<dbReference type="OrthoDB" id="9766632at2"/>
<feature type="domain" description="ETF-QO/FixC ubiquinone-binding" evidence="16">
    <location>
        <begin position="207"/>
        <end position="300"/>
    </location>
</feature>
<evidence type="ECO:0000256" key="12">
    <source>
        <dbReference type="ARBA" id="ARBA00023075"/>
    </source>
</evidence>
<keyword evidence="9 14" id="KW-0560">Oxidoreductase</keyword>
<dbReference type="EC" id="1.5.5.1" evidence="14"/>
<dbReference type="Pfam" id="PF05187">
    <property type="entry name" value="Fer4_ETF_QO"/>
    <property type="match status" value="1"/>
</dbReference>
<dbReference type="InterPro" id="IPR049398">
    <property type="entry name" value="ETF-QO/FixC_UQ-bd"/>
</dbReference>
<dbReference type="FunFam" id="3.30.70.20:FF:000012">
    <property type="entry name" value="Electron transfer flavoprotein-ubiquinone oxidoreductase, mitochondrial"/>
    <property type="match status" value="1"/>
</dbReference>
<evidence type="ECO:0000256" key="4">
    <source>
        <dbReference type="ARBA" id="ARBA00022485"/>
    </source>
</evidence>
<evidence type="ECO:0000313" key="18">
    <source>
        <dbReference type="Proteomes" id="UP000254677"/>
    </source>
</evidence>
<dbReference type="InterPro" id="IPR040156">
    <property type="entry name" value="ETF-QO"/>
</dbReference>
<evidence type="ECO:0000256" key="11">
    <source>
        <dbReference type="ARBA" id="ARBA00023014"/>
    </source>
</evidence>
<evidence type="ECO:0000256" key="2">
    <source>
        <dbReference type="ARBA" id="ARBA00002819"/>
    </source>
</evidence>
<evidence type="ECO:0000313" key="17">
    <source>
        <dbReference type="EMBL" id="STX42857.1"/>
    </source>
</evidence>
<gene>
    <name evidence="17" type="ORF">NCTC13292_01815</name>
</gene>
<accession>A0A378J7G4</accession>
<dbReference type="AlphaFoldDB" id="A0A378J7G4"/>
<comment type="catalytic activity">
    <reaction evidence="13 14">
        <text>a ubiquinone + reduced [electron-transfer flavoprotein] = a ubiquinol + oxidized [electron-transfer flavoprotein] + H(+)</text>
        <dbReference type="Rhea" id="RHEA:24052"/>
        <dbReference type="Rhea" id="RHEA-COMP:9565"/>
        <dbReference type="Rhea" id="RHEA-COMP:9566"/>
        <dbReference type="Rhea" id="RHEA-COMP:10685"/>
        <dbReference type="Rhea" id="RHEA-COMP:10686"/>
        <dbReference type="ChEBI" id="CHEBI:15378"/>
        <dbReference type="ChEBI" id="CHEBI:16389"/>
        <dbReference type="ChEBI" id="CHEBI:17976"/>
        <dbReference type="ChEBI" id="CHEBI:57692"/>
        <dbReference type="ChEBI" id="CHEBI:58307"/>
        <dbReference type="EC" id="1.5.5.1"/>
    </reaction>
</comment>
<dbReference type="Pfam" id="PF21162">
    <property type="entry name" value="ETFQO_UQ-bd"/>
    <property type="match status" value="1"/>
</dbReference>
<feature type="domain" description="ETF-QO/FixX C-terminal" evidence="15">
    <location>
        <begin position="439"/>
        <end position="539"/>
    </location>
</feature>
<evidence type="ECO:0000256" key="7">
    <source>
        <dbReference type="ARBA" id="ARBA00022827"/>
    </source>
</evidence>
<dbReference type="RefSeq" id="WP_115221490.1">
    <property type="nucleotide sequence ID" value="NZ_CAXYJE010000003.1"/>
</dbReference>
<evidence type="ECO:0000256" key="13">
    <source>
        <dbReference type="ARBA" id="ARBA00052682"/>
    </source>
</evidence>
<dbReference type="PANTHER" id="PTHR10617:SF107">
    <property type="entry name" value="ELECTRON TRANSFER FLAVOPROTEIN-UBIQUINONE OXIDOREDUCTASE, MITOCHONDRIAL"/>
    <property type="match status" value="1"/>
</dbReference>
<dbReference type="Gene3D" id="3.30.9.90">
    <property type="match status" value="1"/>
</dbReference>
<evidence type="ECO:0000256" key="9">
    <source>
        <dbReference type="ARBA" id="ARBA00023002"/>
    </source>
</evidence>
<evidence type="ECO:0000256" key="6">
    <source>
        <dbReference type="ARBA" id="ARBA00022723"/>
    </source>
</evidence>
<keyword evidence="5 14" id="KW-0285">Flavoprotein</keyword>
<evidence type="ECO:0000256" key="14">
    <source>
        <dbReference type="RuleBase" id="RU366068"/>
    </source>
</evidence>
<evidence type="ECO:0000256" key="1">
    <source>
        <dbReference type="ARBA" id="ARBA00001974"/>
    </source>
</evidence>
<keyword evidence="7 14" id="KW-0274">FAD</keyword>
<organism evidence="17 18">
    <name type="scientific">Legionella donaldsonii</name>
    <dbReference type="NCBI Taxonomy" id="45060"/>
    <lineage>
        <taxon>Bacteria</taxon>
        <taxon>Pseudomonadati</taxon>
        <taxon>Pseudomonadota</taxon>
        <taxon>Gammaproteobacteria</taxon>
        <taxon>Legionellales</taxon>
        <taxon>Legionellaceae</taxon>
        <taxon>Legionella</taxon>
    </lineage>
</organism>
<keyword evidence="10 14" id="KW-0408">Iron</keyword>
<keyword evidence="11 14" id="KW-0411">Iron-sulfur</keyword>
<name>A0A378J7G4_9GAMM</name>
<keyword evidence="6 14" id="KW-0479">Metal-binding</keyword>
<evidence type="ECO:0000256" key="8">
    <source>
        <dbReference type="ARBA" id="ARBA00022982"/>
    </source>
</evidence>
<comment type="cofactor">
    <cofactor evidence="14">
        <name>[4Fe-4S] cluster</name>
        <dbReference type="ChEBI" id="CHEBI:49883"/>
    </cofactor>
    <text evidence="14">Binds 1 [4Fe-4S] cluster.</text>
</comment>
<dbReference type="Pfam" id="PF01946">
    <property type="entry name" value="Thi4"/>
    <property type="match status" value="1"/>
</dbReference>
<evidence type="ECO:0000256" key="10">
    <source>
        <dbReference type="ARBA" id="ARBA00023004"/>
    </source>
</evidence>
<proteinExistence type="predicted"/>
<dbReference type="SUPFAM" id="SSF51905">
    <property type="entry name" value="FAD/NAD(P)-binding domain"/>
    <property type="match status" value="1"/>
</dbReference>
<dbReference type="InterPro" id="IPR036188">
    <property type="entry name" value="FAD/NAD-bd_sf"/>
</dbReference>
<dbReference type="EMBL" id="UGOA01000001">
    <property type="protein sequence ID" value="STX42857.1"/>
    <property type="molecule type" value="Genomic_DNA"/>
</dbReference>
<dbReference type="SUPFAM" id="SSF54862">
    <property type="entry name" value="4Fe-4S ferredoxins"/>
    <property type="match status" value="1"/>
</dbReference>
<keyword evidence="12 14" id="KW-0830">Ubiquinone</keyword>
<dbReference type="Gene3D" id="3.50.50.60">
    <property type="entry name" value="FAD/NAD(P)-binding domain"/>
    <property type="match status" value="1"/>
</dbReference>
<dbReference type="PANTHER" id="PTHR10617">
    <property type="entry name" value="ELECTRON TRANSFER FLAVOPROTEIN-UBIQUINONE OXIDOREDUCTASE"/>
    <property type="match status" value="1"/>
</dbReference>
<keyword evidence="4" id="KW-0004">4Fe-4S</keyword>
<keyword evidence="18" id="KW-1185">Reference proteome</keyword>
<dbReference type="GO" id="GO:0046872">
    <property type="term" value="F:metal ion binding"/>
    <property type="evidence" value="ECO:0007669"/>
    <property type="project" value="UniProtKB-KW"/>
</dbReference>
<evidence type="ECO:0000259" key="16">
    <source>
        <dbReference type="Pfam" id="PF21162"/>
    </source>
</evidence>
<protein>
    <recommendedName>
        <fullName evidence="14">Electron transfer flavoprotein-ubiquinone oxidoreductase</fullName>
        <shortName evidence="14">ETF-QO</shortName>
        <ecNumber evidence="14">1.5.5.1</ecNumber>
    </recommendedName>
</protein>
<dbReference type="GO" id="GO:0051539">
    <property type="term" value="F:4 iron, 4 sulfur cluster binding"/>
    <property type="evidence" value="ECO:0007669"/>
    <property type="project" value="UniProtKB-UniRule"/>
</dbReference>
<dbReference type="InterPro" id="IPR007859">
    <property type="entry name" value="ETF-QO/FixX_C"/>
</dbReference>
<keyword evidence="8 14" id="KW-0249">Electron transport</keyword>
<dbReference type="Proteomes" id="UP000254677">
    <property type="component" value="Unassembled WGS sequence"/>
</dbReference>
<evidence type="ECO:0000259" key="15">
    <source>
        <dbReference type="Pfam" id="PF05187"/>
    </source>
</evidence>